<dbReference type="Gene3D" id="3.40.190.10">
    <property type="entry name" value="Periplasmic binding protein-like II"/>
    <property type="match status" value="2"/>
</dbReference>
<dbReference type="NCBIfam" id="TIGR03870">
    <property type="entry name" value="ABC_MoxJ"/>
    <property type="match status" value="1"/>
</dbReference>
<dbReference type="EMBL" id="QFPN01000007">
    <property type="protein sequence ID" value="PZQ13701.1"/>
    <property type="molecule type" value="Genomic_DNA"/>
</dbReference>
<dbReference type="SUPFAM" id="SSF53850">
    <property type="entry name" value="Periplasmic binding protein-like II"/>
    <property type="match status" value="1"/>
</dbReference>
<dbReference type="SMART" id="SM00062">
    <property type="entry name" value="PBPb"/>
    <property type="match status" value="1"/>
</dbReference>
<comment type="caution">
    <text evidence="4">The sequence shown here is derived from an EMBL/GenBank/DDBJ whole genome shotgun (WGS) entry which is preliminary data.</text>
</comment>
<reference evidence="4 5" key="1">
    <citation type="submission" date="2017-08" db="EMBL/GenBank/DDBJ databases">
        <title>Infants hospitalized years apart are colonized by the same room-sourced microbial strains.</title>
        <authorList>
            <person name="Brooks B."/>
            <person name="Olm M.R."/>
            <person name="Firek B.A."/>
            <person name="Baker R."/>
            <person name="Thomas B.C."/>
            <person name="Morowitz M.J."/>
            <person name="Banfield J.F."/>
        </authorList>
    </citation>
    <scope>NUCLEOTIDE SEQUENCE [LARGE SCALE GENOMIC DNA]</scope>
    <source>
        <strain evidence="4">S2_005_003_R2_43</strain>
    </source>
</reference>
<feature type="domain" description="Solute-binding protein family 3/N-terminal" evidence="3">
    <location>
        <begin position="37"/>
        <end position="278"/>
    </location>
</feature>
<evidence type="ECO:0000256" key="1">
    <source>
        <dbReference type="ARBA" id="ARBA00022729"/>
    </source>
</evidence>
<dbReference type="AlphaFoldDB" id="A0A2W5K9Z8"/>
<dbReference type="GO" id="GO:0046170">
    <property type="term" value="P:methanol catabolic process"/>
    <property type="evidence" value="ECO:0007669"/>
    <property type="project" value="InterPro"/>
</dbReference>
<dbReference type="Proteomes" id="UP000249577">
    <property type="component" value="Unassembled WGS sequence"/>
</dbReference>
<evidence type="ECO:0000256" key="2">
    <source>
        <dbReference type="SAM" id="SignalP"/>
    </source>
</evidence>
<feature type="signal peptide" evidence="2">
    <location>
        <begin position="1"/>
        <end position="34"/>
    </location>
</feature>
<proteinExistence type="predicted"/>
<accession>A0A2W5K9Z8</accession>
<dbReference type="PANTHER" id="PTHR35936">
    <property type="entry name" value="MEMBRANE-BOUND LYTIC MUREIN TRANSGLYCOSYLASE F"/>
    <property type="match status" value="1"/>
</dbReference>
<dbReference type="Pfam" id="PF00497">
    <property type="entry name" value="SBP_bac_3"/>
    <property type="match status" value="1"/>
</dbReference>
<evidence type="ECO:0000259" key="3">
    <source>
        <dbReference type="SMART" id="SM00062"/>
    </source>
</evidence>
<evidence type="ECO:0000313" key="5">
    <source>
        <dbReference type="Proteomes" id="UP000249577"/>
    </source>
</evidence>
<dbReference type="InterPro" id="IPR022455">
    <property type="entry name" value="Methanol_oxidation_MoxJ"/>
</dbReference>
<keyword evidence="1 2" id="KW-0732">Signal</keyword>
<dbReference type="InterPro" id="IPR001638">
    <property type="entry name" value="Solute-binding_3/MltF_N"/>
</dbReference>
<dbReference type="GO" id="GO:0042597">
    <property type="term" value="C:periplasmic space"/>
    <property type="evidence" value="ECO:0007669"/>
    <property type="project" value="InterPro"/>
</dbReference>
<organism evidence="4 5">
    <name type="scientific">Ancylobacter novellus</name>
    <name type="common">Thiobacillus novellus</name>
    <dbReference type="NCBI Taxonomy" id="921"/>
    <lineage>
        <taxon>Bacteria</taxon>
        <taxon>Pseudomonadati</taxon>
        <taxon>Pseudomonadota</taxon>
        <taxon>Alphaproteobacteria</taxon>
        <taxon>Hyphomicrobiales</taxon>
        <taxon>Xanthobacteraceae</taxon>
        <taxon>Ancylobacter</taxon>
    </lineage>
</organism>
<dbReference type="PANTHER" id="PTHR35936:SF17">
    <property type="entry name" value="ARGININE-BINDING EXTRACELLULAR PROTEIN ARTP"/>
    <property type="match status" value="1"/>
</dbReference>
<feature type="chain" id="PRO_5016073655" evidence="2">
    <location>
        <begin position="35"/>
        <end position="287"/>
    </location>
</feature>
<gene>
    <name evidence="4" type="primary">moxJ</name>
    <name evidence="4" type="ORF">DI565_14270</name>
</gene>
<evidence type="ECO:0000313" key="4">
    <source>
        <dbReference type="EMBL" id="PZQ13701.1"/>
    </source>
</evidence>
<name>A0A2W5K9Z8_ANCNO</name>
<sequence>MTHAPTFGPILSKRSALLGAAVLAAPLAAQPAFAAEPLKVCASKVEAPYSTAKADGLENRIATILAKAMNRDVEFVWFDKAAIYLVRDGLDKKLCDVVFGVDADDERVKSTKPYFRTGYVYVTKAEGGPELGTSWKDIGKTDATKIAVRFSTPAELILKETGKYEEAISYNLWLVNFEDKRNKYTQVAADRLVSEVASGEAAASIAFASDVARYVKASSTPLKMTMIDDDFARSDGLKIPLHFDQAIGVRKDDEALAAALDEAIAKAKPEIDKALADEGVPTLKPNG</sequence>
<protein>
    <submittedName>
        <fullName evidence="4">Methanol oxidation system protein MoxJ</fullName>
    </submittedName>
</protein>